<dbReference type="Proteomes" id="UP000070544">
    <property type="component" value="Unassembled WGS sequence"/>
</dbReference>
<dbReference type="EMBL" id="KQ965810">
    <property type="protein sequence ID" value="KXS11070.1"/>
    <property type="molecule type" value="Genomic_DNA"/>
</dbReference>
<dbReference type="SUPFAM" id="SSF51430">
    <property type="entry name" value="NAD(P)-linked oxidoreductase"/>
    <property type="match status" value="1"/>
</dbReference>
<proteinExistence type="predicted"/>
<gene>
    <name evidence="2" type="ORF">M427DRAFT_61278</name>
</gene>
<dbReference type="STRING" id="1344416.A0A139A2Q8"/>
<feature type="domain" description="NADP-dependent oxidoreductase" evidence="1">
    <location>
        <begin position="20"/>
        <end position="341"/>
    </location>
</feature>
<dbReference type="CDD" id="cd19086">
    <property type="entry name" value="AKR_AKR11C1"/>
    <property type="match status" value="1"/>
</dbReference>
<evidence type="ECO:0000259" key="1">
    <source>
        <dbReference type="Pfam" id="PF00248"/>
    </source>
</evidence>
<evidence type="ECO:0000313" key="2">
    <source>
        <dbReference type="EMBL" id="KXS11070.1"/>
    </source>
</evidence>
<protein>
    <submittedName>
        <fullName evidence="2">Aldo/keto reductase</fullName>
    </submittedName>
</protein>
<dbReference type="Gene3D" id="3.20.20.100">
    <property type="entry name" value="NADP-dependent oxidoreductase domain"/>
    <property type="match status" value="1"/>
</dbReference>
<sequence>MTVTSIPLRPFGKTGWQVSEIGFGAWQLAGPGGSWQNSTESESIEAAKAYLDAGGNLFDTANVYGDGTSERIIGKVLAERPPDAPKIYVLTKAGRCHGDVESPISSQPHGPQNYTYEALKASAQGSCRRLGVTTLDLLQLHCPPFSVLQDGSVFDALRKLRDENRLLQYFGVSVETCEEAVWCLENVPDLASIQIIFNAFRLKVAAQVLPLAQSKSVAIIPRVPLASGLLTGKITPSYISSLADSDHRTFNKTGQVFDAGETWSGLGHVLEDTALPAVGKLEQIAGGVPLSAFALRWILMFQGVSVVIPGCRTKGQVLDNVSAAQLSPLTDKQMQDVQEVYDSYIRKHVHGRW</sequence>
<dbReference type="InterPro" id="IPR053135">
    <property type="entry name" value="AKR2_Oxidoreductase"/>
</dbReference>
<keyword evidence="3" id="KW-1185">Reference proteome</keyword>
<organism evidence="2 3">
    <name type="scientific">Gonapodya prolifera (strain JEL478)</name>
    <name type="common">Monoblepharis prolifera</name>
    <dbReference type="NCBI Taxonomy" id="1344416"/>
    <lineage>
        <taxon>Eukaryota</taxon>
        <taxon>Fungi</taxon>
        <taxon>Fungi incertae sedis</taxon>
        <taxon>Chytridiomycota</taxon>
        <taxon>Chytridiomycota incertae sedis</taxon>
        <taxon>Monoblepharidomycetes</taxon>
        <taxon>Monoblepharidales</taxon>
        <taxon>Gonapodyaceae</taxon>
        <taxon>Gonapodya</taxon>
    </lineage>
</organism>
<dbReference type="OrthoDB" id="5286008at2759"/>
<dbReference type="PANTHER" id="PTHR43312">
    <property type="entry name" value="D-THREO-ALDOSE 1-DEHYDROGENASE"/>
    <property type="match status" value="1"/>
</dbReference>
<name>A0A139A2Q8_GONPJ</name>
<dbReference type="AlphaFoldDB" id="A0A139A2Q8"/>
<evidence type="ECO:0000313" key="3">
    <source>
        <dbReference type="Proteomes" id="UP000070544"/>
    </source>
</evidence>
<dbReference type="Pfam" id="PF00248">
    <property type="entry name" value="Aldo_ket_red"/>
    <property type="match status" value="1"/>
</dbReference>
<reference evidence="2 3" key="1">
    <citation type="journal article" date="2015" name="Genome Biol. Evol.">
        <title>Phylogenomic analyses indicate that early fungi evolved digesting cell walls of algal ancestors of land plants.</title>
        <authorList>
            <person name="Chang Y."/>
            <person name="Wang S."/>
            <person name="Sekimoto S."/>
            <person name="Aerts A.L."/>
            <person name="Choi C."/>
            <person name="Clum A."/>
            <person name="LaButti K.M."/>
            <person name="Lindquist E.A."/>
            <person name="Yee Ngan C."/>
            <person name="Ohm R.A."/>
            <person name="Salamov A.A."/>
            <person name="Grigoriev I.V."/>
            <person name="Spatafora J.W."/>
            <person name="Berbee M.L."/>
        </authorList>
    </citation>
    <scope>NUCLEOTIDE SEQUENCE [LARGE SCALE GENOMIC DNA]</scope>
    <source>
        <strain evidence="2 3">JEL478</strain>
    </source>
</reference>
<accession>A0A139A2Q8</accession>
<dbReference type="InterPro" id="IPR023210">
    <property type="entry name" value="NADP_OxRdtase_dom"/>
</dbReference>
<dbReference type="PANTHER" id="PTHR43312:SF1">
    <property type="entry name" value="NADP-DEPENDENT OXIDOREDUCTASE DOMAIN-CONTAINING PROTEIN"/>
    <property type="match status" value="1"/>
</dbReference>
<dbReference type="InterPro" id="IPR036812">
    <property type="entry name" value="NAD(P)_OxRdtase_dom_sf"/>
</dbReference>